<name>A0ABT8BB87_9NEIS</name>
<protein>
    <submittedName>
        <fullName evidence="1">Uncharacterized protein</fullName>
    </submittedName>
</protein>
<evidence type="ECO:0000313" key="2">
    <source>
        <dbReference type="Proteomes" id="UP001180081"/>
    </source>
</evidence>
<comment type="caution">
    <text evidence="1">The sequence shown here is derived from an EMBL/GenBank/DDBJ whole genome shotgun (WGS) entry which is preliminary data.</text>
</comment>
<gene>
    <name evidence="1" type="ORF">QWZ03_19820</name>
</gene>
<accession>A0ABT8BB87</accession>
<proteinExistence type="predicted"/>
<dbReference type="RefSeq" id="WP_290334344.1">
    <property type="nucleotide sequence ID" value="NZ_JAUFPU010000019.1"/>
</dbReference>
<reference evidence="1" key="2">
    <citation type="submission" date="2023-06" db="EMBL/GenBank/DDBJ databases">
        <authorList>
            <person name="Lucena T."/>
            <person name="Sun Q."/>
        </authorList>
    </citation>
    <scope>NUCLEOTIDE SEQUENCE</scope>
    <source>
        <strain evidence="1">CECT 7703</strain>
    </source>
</reference>
<keyword evidence="2" id="KW-1185">Reference proteome</keyword>
<dbReference type="EMBL" id="JAUFPU010000019">
    <property type="protein sequence ID" value="MDN3579020.1"/>
    <property type="molecule type" value="Genomic_DNA"/>
</dbReference>
<evidence type="ECO:0000313" key="1">
    <source>
        <dbReference type="EMBL" id="MDN3579020.1"/>
    </source>
</evidence>
<organism evidence="1 2">
    <name type="scientific">Chitinimonas viridis</name>
    <dbReference type="NCBI Taxonomy" id="664880"/>
    <lineage>
        <taxon>Bacteria</taxon>
        <taxon>Pseudomonadati</taxon>
        <taxon>Pseudomonadota</taxon>
        <taxon>Betaproteobacteria</taxon>
        <taxon>Neisseriales</taxon>
        <taxon>Chitinibacteraceae</taxon>
        <taxon>Chitinimonas</taxon>
    </lineage>
</organism>
<sequence length="78" mass="8966">MTDNERIEAIAASIMRYLGIRPQSADTLEGIHRWWVEWGDQEAPPLLTEKALHMLEASGQLESTQIAGRLIWRLPKRL</sequence>
<reference evidence="1" key="1">
    <citation type="journal article" date="2014" name="Int. J. Syst. Evol. Microbiol.">
        <title>Complete genome of a new Firmicutes species belonging to the dominant human colonic microbiota ('Ruminococcus bicirculans') reveals two chromosomes and a selective capacity to utilize plant glucans.</title>
        <authorList>
            <consortium name="NISC Comparative Sequencing Program"/>
            <person name="Wegmann U."/>
            <person name="Louis P."/>
            <person name="Goesmann A."/>
            <person name="Henrissat B."/>
            <person name="Duncan S.H."/>
            <person name="Flint H.J."/>
        </authorList>
    </citation>
    <scope>NUCLEOTIDE SEQUENCE</scope>
    <source>
        <strain evidence="1">CECT 7703</strain>
    </source>
</reference>
<dbReference type="Proteomes" id="UP001180081">
    <property type="component" value="Unassembled WGS sequence"/>
</dbReference>